<dbReference type="Pfam" id="PF13812">
    <property type="entry name" value="PPR_3"/>
    <property type="match status" value="1"/>
</dbReference>
<dbReference type="AlphaFoldDB" id="A0A8T2S2A4"/>
<dbReference type="FunFam" id="1.25.40.10:FF:000158">
    <property type="entry name" value="pentatricopeptide repeat-containing protein At2g33680"/>
    <property type="match status" value="1"/>
</dbReference>
<comment type="caution">
    <text evidence="4">The sequence shown here is derived from an EMBL/GenBank/DDBJ whole genome shotgun (WGS) entry which is preliminary data.</text>
</comment>
<dbReference type="PANTHER" id="PTHR24015:SF548">
    <property type="entry name" value="OS08G0340900 PROTEIN"/>
    <property type="match status" value="1"/>
</dbReference>
<dbReference type="FunFam" id="1.25.40.10:FF:000073">
    <property type="entry name" value="Pentatricopeptide repeat-containing protein chloroplastic"/>
    <property type="match status" value="2"/>
</dbReference>
<keyword evidence="5" id="KW-1185">Reference proteome</keyword>
<evidence type="ECO:0000256" key="2">
    <source>
        <dbReference type="PROSITE-ProRule" id="PRU00708"/>
    </source>
</evidence>
<feature type="repeat" description="PPR" evidence="2">
    <location>
        <begin position="687"/>
        <end position="721"/>
    </location>
</feature>
<dbReference type="Pfam" id="PF01535">
    <property type="entry name" value="PPR"/>
    <property type="match status" value="7"/>
</dbReference>
<dbReference type="GO" id="GO:0009451">
    <property type="term" value="P:RNA modification"/>
    <property type="evidence" value="ECO:0007669"/>
    <property type="project" value="InterPro"/>
</dbReference>
<feature type="repeat" description="PPR" evidence="2">
    <location>
        <begin position="381"/>
        <end position="415"/>
    </location>
</feature>
<dbReference type="NCBIfam" id="TIGR00756">
    <property type="entry name" value="PPR"/>
    <property type="match status" value="6"/>
</dbReference>
<dbReference type="GO" id="GO:0003723">
    <property type="term" value="F:RNA binding"/>
    <property type="evidence" value="ECO:0007669"/>
    <property type="project" value="InterPro"/>
</dbReference>
<feature type="repeat" description="PPR" evidence="2">
    <location>
        <begin position="789"/>
        <end position="823"/>
    </location>
</feature>
<dbReference type="FunFam" id="1.25.40.10:FF:000031">
    <property type="entry name" value="Pentatricopeptide repeat-containing protein mitochondrial"/>
    <property type="match status" value="1"/>
</dbReference>
<gene>
    <name evidence="4" type="ORF">KP509_23G042100</name>
</gene>
<feature type="repeat" description="PPR" evidence="2">
    <location>
        <begin position="585"/>
        <end position="619"/>
    </location>
</feature>
<evidence type="ECO:0000313" key="4">
    <source>
        <dbReference type="EMBL" id="KAH7301773.1"/>
    </source>
</evidence>
<dbReference type="EMBL" id="CM035428">
    <property type="protein sequence ID" value="KAH7301773.1"/>
    <property type="molecule type" value="Genomic_DNA"/>
</dbReference>
<organism evidence="4 5">
    <name type="scientific">Ceratopteris richardii</name>
    <name type="common">Triangle waterfern</name>
    <dbReference type="NCBI Taxonomy" id="49495"/>
    <lineage>
        <taxon>Eukaryota</taxon>
        <taxon>Viridiplantae</taxon>
        <taxon>Streptophyta</taxon>
        <taxon>Embryophyta</taxon>
        <taxon>Tracheophyta</taxon>
        <taxon>Polypodiopsida</taxon>
        <taxon>Polypodiidae</taxon>
        <taxon>Polypodiales</taxon>
        <taxon>Pteridineae</taxon>
        <taxon>Pteridaceae</taxon>
        <taxon>Parkerioideae</taxon>
        <taxon>Ceratopteris</taxon>
    </lineage>
</organism>
<feature type="compositionally biased region" description="Basic and acidic residues" evidence="3">
    <location>
        <begin position="35"/>
        <end position="44"/>
    </location>
</feature>
<feature type="repeat" description="PPR" evidence="2">
    <location>
        <begin position="279"/>
        <end position="313"/>
    </location>
</feature>
<dbReference type="PANTHER" id="PTHR24015">
    <property type="entry name" value="OS07G0578800 PROTEIN-RELATED"/>
    <property type="match status" value="1"/>
</dbReference>
<dbReference type="InterPro" id="IPR011990">
    <property type="entry name" value="TPR-like_helical_dom_sf"/>
</dbReference>
<dbReference type="InterPro" id="IPR002885">
    <property type="entry name" value="PPR_rpt"/>
</dbReference>
<evidence type="ECO:0000256" key="3">
    <source>
        <dbReference type="SAM" id="MobiDB-lite"/>
    </source>
</evidence>
<dbReference type="Pfam" id="PF13041">
    <property type="entry name" value="PPR_2"/>
    <property type="match status" value="5"/>
</dbReference>
<reference evidence="4 5" key="1">
    <citation type="submission" date="2021-08" db="EMBL/GenBank/DDBJ databases">
        <title>WGS assembly of Ceratopteris richardii.</title>
        <authorList>
            <person name="Marchant D.B."/>
            <person name="Chen G."/>
            <person name="Jenkins J."/>
            <person name="Shu S."/>
            <person name="Leebens-Mack J."/>
            <person name="Grimwood J."/>
            <person name="Schmutz J."/>
            <person name="Soltis P."/>
            <person name="Soltis D."/>
            <person name="Chen Z.-H."/>
        </authorList>
    </citation>
    <scope>NUCLEOTIDE SEQUENCE [LARGE SCALE GENOMIC DNA]</scope>
    <source>
        <strain evidence="4">Whitten #5841</strain>
        <tissue evidence="4">Leaf</tissue>
    </source>
</reference>
<evidence type="ECO:0008006" key="6">
    <source>
        <dbReference type="Google" id="ProtNLM"/>
    </source>
</evidence>
<dbReference type="Gene3D" id="1.25.40.10">
    <property type="entry name" value="Tetratricopeptide repeat domain"/>
    <property type="match status" value="6"/>
</dbReference>
<feature type="repeat" description="PPR" evidence="2">
    <location>
        <begin position="483"/>
        <end position="517"/>
    </location>
</feature>
<dbReference type="Proteomes" id="UP000825935">
    <property type="component" value="Chromosome 23"/>
</dbReference>
<evidence type="ECO:0000256" key="1">
    <source>
        <dbReference type="ARBA" id="ARBA00022737"/>
    </source>
</evidence>
<dbReference type="OrthoDB" id="185373at2759"/>
<name>A0A8T2S2A4_CERRI</name>
<feature type="repeat" description="PPR" evidence="2">
    <location>
        <begin position="891"/>
        <end position="925"/>
    </location>
</feature>
<protein>
    <recommendedName>
        <fullName evidence="6">Pentatricopeptide repeat-containing protein</fullName>
    </recommendedName>
</protein>
<dbReference type="FunFam" id="1.25.40.10:FF:000285">
    <property type="entry name" value="Pentatricopeptide repeat-containing protein, chloroplastic"/>
    <property type="match status" value="2"/>
</dbReference>
<keyword evidence="1" id="KW-0677">Repeat</keyword>
<dbReference type="PROSITE" id="PS51375">
    <property type="entry name" value="PPR"/>
    <property type="match status" value="7"/>
</dbReference>
<dbReference type="GO" id="GO:0048731">
    <property type="term" value="P:system development"/>
    <property type="evidence" value="ECO:0007669"/>
    <property type="project" value="UniProtKB-ARBA"/>
</dbReference>
<accession>A0A8T2S2A4</accession>
<evidence type="ECO:0000313" key="5">
    <source>
        <dbReference type="Proteomes" id="UP000825935"/>
    </source>
</evidence>
<sequence>MQGLLWKPAPVVDFDLGTDSHCGYLPLFDGRQKQGDVRLSESENSRNGGSFSGKRVPKNSGGNRMEQREENLQVSAMQTCCYISEEEKEIMIGSCREPLGMIHFGNLSLFDGHLKHNEDVDTGALKDSEDGHARVNEKPIYTNCGGQLEMQIQGAFSGEIMEESQSGNAYICRMPKLANTGEQKDMEISEVVAQTFCQMPQQENVLVLSPDNALAIVNLLADCAKKKDLNRGSKLHVDIAGSGFFESNAFVGCALLNMYAKCGVIHKAEQVFNRFSVRNAVSWNALISGYTQLGYSNEALASFKQMQEEGLPPDAVTFACILKACSNVYDVDMGHVLHAMVLRQGFLESNVVVANSLIDMYVKHGFLANAQAVFDELRIQDSVSWNVLIFGHAQHGYAQESLNLFECMKDHGFCPDAFTYVCVFKACADIGNSVKGQEVHNEIIKGGLENANLVVGSVLIRMYAECGMLAEAQRLFDELPTKNVVIWTALIEGYVQQNDAHRAFCCFEQMKEQRVSPDDVLFSCILKACGSVGDSSRGQKIHLEIVMDQLLDGNMVIASSLLHMYGDCGLLAEAQEVFDELSARNVALWTSLLAIYVQNGCSAEALDYYRQMQIEGFLPDEMIFASIIKACSSLAALVEGQQIHAEIVKRGLLDIDTAVPGSLIDMYAKCGLLEDAEYVFEHLIEQDVVSYSAFISGCAQHGQGERAINCYEHMKADGGFSPNAFTFASILKACVSIKAACKGKEIHSEIVKVGYKDDIVIGTALVDMYGKFGMLDEAQLVLERLPLRDVFTWSSLISGYVQHALDDQALCCLAQMELEGVFPNAITFASSLKACGSIGAIGMGKRLHAEIVKHGLFEENIWIGSELVDMYVSCGMISEAENVFNELPIKDTHAWNTLIAGYVLFGDIELVLKTYGGLLKSGKEPDSATFTLILNACTGRGSLDSGQYYFEMMSMNFDLIPGLEHWNCIIDLFGRCGLLDYAIAVIEIAPILASSVIWHSLIAACQRAGNVNFGQWAFENARQANDMDGAAYVSLCNTLHSSCLY</sequence>
<feature type="region of interest" description="Disordered" evidence="3">
    <location>
        <begin position="35"/>
        <end position="69"/>
    </location>
</feature>
<dbReference type="InterPro" id="IPR046960">
    <property type="entry name" value="PPR_At4g14850-like_plant"/>
</dbReference>
<proteinExistence type="predicted"/>
<dbReference type="FunFam" id="1.25.40.10:FF:000351">
    <property type="entry name" value="Pentatricopeptide repeat-containing protein"/>
    <property type="match status" value="1"/>
</dbReference>